<evidence type="ECO:0008006" key="4">
    <source>
        <dbReference type="Google" id="ProtNLM"/>
    </source>
</evidence>
<keyword evidence="1" id="KW-1133">Transmembrane helix</keyword>
<dbReference type="InterPro" id="IPR036872">
    <property type="entry name" value="CH_dom_sf"/>
</dbReference>
<proteinExistence type="predicted"/>
<evidence type="ECO:0000256" key="1">
    <source>
        <dbReference type="SAM" id="Phobius"/>
    </source>
</evidence>
<gene>
    <name evidence="2" type="ORF">SMTD_LOCUS2084</name>
</gene>
<keyword evidence="3" id="KW-1185">Reference proteome</keyword>
<feature type="transmembrane region" description="Helical" evidence="1">
    <location>
        <begin position="121"/>
        <end position="145"/>
    </location>
</feature>
<sequence>MDTINLPPKDLLLHKTNELLSSTPTVSQQSSSQNESNKSDRVIKHTIRLSDQRDNVQRTRLTNSNEIQVNSCYSSCECILLAWLNYCYHQYACQIWPEKKSVFTNNNLIVTNFDNDLCDGIILACAIGAYVPCLVSLIISFLIFFGHN</sequence>
<accession>A0A3P8C7D3</accession>
<evidence type="ECO:0000313" key="2">
    <source>
        <dbReference type="EMBL" id="VDO84108.1"/>
    </source>
</evidence>
<name>A0A3P8C7D3_9TREM</name>
<evidence type="ECO:0000313" key="3">
    <source>
        <dbReference type="Proteomes" id="UP000269396"/>
    </source>
</evidence>
<dbReference type="SUPFAM" id="SSF47576">
    <property type="entry name" value="Calponin-homology domain, CH-domain"/>
    <property type="match status" value="1"/>
</dbReference>
<dbReference type="EMBL" id="UZAL01002654">
    <property type="protein sequence ID" value="VDO84108.1"/>
    <property type="molecule type" value="Genomic_DNA"/>
</dbReference>
<reference evidence="2 3" key="1">
    <citation type="submission" date="2018-11" db="EMBL/GenBank/DDBJ databases">
        <authorList>
            <consortium name="Pathogen Informatics"/>
        </authorList>
    </citation>
    <scope>NUCLEOTIDE SEQUENCE [LARGE SCALE GENOMIC DNA]</scope>
    <source>
        <strain>Denwood</strain>
        <strain evidence="3">Zambia</strain>
    </source>
</reference>
<dbReference type="Proteomes" id="UP000269396">
    <property type="component" value="Unassembled WGS sequence"/>
</dbReference>
<protein>
    <recommendedName>
        <fullName evidence="4">Calponin-homology (CH) domain-containing protein</fullName>
    </recommendedName>
</protein>
<dbReference type="AlphaFoldDB" id="A0A3P8C7D3"/>
<keyword evidence="1" id="KW-0812">Transmembrane</keyword>
<organism evidence="2 3">
    <name type="scientific">Schistosoma mattheei</name>
    <dbReference type="NCBI Taxonomy" id="31246"/>
    <lineage>
        <taxon>Eukaryota</taxon>
        <taxon>Metazoa</taxon>
        <taxon>Spiralia</taxon>
        <taxon>Lophotrochozoa</taxon>
        <taxon>Platyhelminthes</taxon>
        <taxon>Trematoda</taxon>
        <taxon>Digenea</taxon>
        <taxon>Strigeidida</taxon>
        <taxon>Schistosomatoidea</taxon>
        <taxon>Schistosomatidae</taxon>
        <taxon>Schistosoma</taxon>
    </lineage>
</organism>
<keyword evidence="1" id="KW-0472">Membrane</keyword>